<dbReference type="Proteomes" id="UP000594638">
    <property type="component" value="Unassembled WGS sequence"/>
</dbReference>
<sequence length="94" mass="9854">MGVDTWRSQPLDRAYSTPCTDEELLVGTENLSADIAPCSDDDHEPLPTPIDDPQDGATTDPSHAVGVSDTEFDGCNATDGEGVVDEVLVPGLVP</sequence>
<proteinExistence type="predicted"/>
<dbReference type="Gramene" id="OE9A039935T1">
    <property type="protein sequence ID" value="OE9A039935C1"/>
    <property type="gene ID" value="OE9A039935"/>
</dbReference>
<dbReference type="EMBL" id="CACTIH010003818">
    <property type="protein sequence ID" value="CAA2985645.1"/>
    <property type="molecule type" value="Genomic_DNA"/>
</dbReference>
<evidence type="ECO:0000256" key="1">
    <source>
        <dbReference type="SAM" id="MobiDB-lite"/>
    </source>
</evidence>
<organism evidence="2 3">
    <name type="scientific">Olea europaea subsp. europaea</name>
    <dbReference type="NCBI Taxonomy" id="158383"/>
    <lineage>
        <taxon>Eukaryota</taxon>
        <taxon>Viridiplantae</taxon>
        <taxon>Streptophyta</taxon>
        <taxon>Embryophyta</taxon>
        <taxon>Tracheophyta</taxon>
        <taxon>Spermatophyta</taxon>
        <taxon>Magnoliopsida</taxon>
        <taxon>eudicotyledons</taxon>
        <taxon>Gunneridae</taxon>
        <taxon>Pentapetalae</taxon>
        <taxon>asterids</taxon>
        <taxon>lamiids</taxon>
        <taxon>Lamiales</taxon>
        <taxon>Oleaceae</taxon>
        <taxon>Oleeae</taxon>
        <taxon>Olea</taxon>
    </lineage>
</organism>
<accession>A0A8S0S234</accession>
<name>A0A8S0S234_OLEEU</name>
<dbReference type="AlphaFoldDB" id="A0A8S0S234"/>
<gene>
    <name evidence="2" type="ORF">OLEA9_A039935</name>
</gene>
<reference evidence="2 3" key="1">
    <citation type="submission" date="2019-12" db="EMBL/GenBank/DDBJ databases">
        <authorList>
            <person name="Alioto T."/>
            <person name="Alioto T."/>
            <person name="Gomez Garrido J."/>
        </authorList>
    </citation>
    <scope>NUCLEOTIDE SEQUENCE [LARGE SCALE GENOMIC DNA]</scope>
</reference>
<comment type="caution">
    <text evidence="2">The sequence shown here is derived from an EMBL/GenBank/DDBJ whole genome shotgun (WGS) entry which is preliminary data.</text>
</comment>
<keyword evidence="3" id="KW-1185">Reference proteome</keyword>
<feature type="region of interest" description="Disordered" evidence="1">
    <location>
        <begin position="34"/>
        <end position="79"/>
    </location>
</feature>
<evidence type="ECO:0000313" key="3">
    <source>
        <dbReference type="Proteomes" id="UP000594638"/>
    </source>
</evidence>
<evidence type="ECO:0000313" key="2">
    <source>
        <dbReference type="EMBL" id="CAA2985645.1"/>
    </source>
</evidence>
<protein>
    <submittedName>
        <fullName evidence="2">Uncharacterized protein</fullName>
    </submittedName>
</protein>